<dbReference type="AlphaFoldDB" id="A0A0D2BN61"/>
<feature type="compositionally biased region" description="Basic and acidic residues" evidence="1">
    <location>
        <begin position="130"/>
        <end position="155"/>
    </location>
</feature>
<evidence type="ECO:0000313" key="3">
    <source>
        <dbReference type="Proteomes" id="UP000053328"/>
    </source>
</evidence>
<protein>
    <submittedName>
        <fullName evidence="2">Uncharacterized protein</fullName>
    </submittedName>
</protein>
<feature type="compositionally biased region" description="Acidic residues" evidence="1">
    <location>
        <begin position="368"/>
        <end position="381"/>
    </location>
</feature>
<dbReference type="HOGENOM" id="CLU_019419_1_1_1"/>
<name>A0A0D2BN61_9EURO</name>
<dbReference type="OrthoDB" id="2351940at2759"/>
<reference evidence="2 3" key="1">
    <citation type="submission" date="2015-01" db="EMBL/GenBank/DDBJ databases">
        <title>The Genome Sequence of Exophiala spinifera CBS89968.</title>
        <authorList>
            <consortium name="The Broad Institute Genomics Platform"/>
            <person name="Cuomo C."/>
            <person name="de Hoog S."/>
            <person name="Gorbushina A."/>
            <person name="Stielow B."/>
            <person name="Teixiera M."/>
            <person name="Abouelleil A."/>
            <person name="Chapman S.B."/>
            <person name="Priest M."/>
            <person name="Young S.K."/>
            <person name="Wortman J."/>
            <person name="Nusbaum C."/>
            <person name="Birren B."/>
        </authorList>
    </citation>
    <scope>NUCLEOTIDE SEQUENCE [LARGE SCALE GENOMIC DNA]</scope>
    <source>
        <strain evidence="2 3">CBS 89968</strain>
    </source>
</reference>
<feature type="region of interest" description="Disordered" evidence="1">
    <location>
        <begin position="364"/>
        <end position="510"/>
    </location>
</feature>
<dbReference type="RefSeq" id="XP_016240594.1">
    <property type="nucleotide sequence ID" value="XM_016375318.1"/>
</dbReference>
<feature type="compositionally biased region" description="Polar residues" evidence="1">
    <location>
        <begin position="111"/>
        <end position="129"/>
    </location>
</feature>
<dbReference type="GeneID" id="27328036"/>
<evidence type="ECO:0000256" key="1">
    <source>
        <dbReference type="SAM" id="MobiDB-lite"/>
    </source>
</evidence>
<dbReference type="EMBL" id="KN847492">
    <property type="protein sequence ID" value="KIW20378.1"/>
    <property type="molecule type" value="Genomic_DNA"/>
</dbReference>
<accession>A0A0D2BN61</accession>
<feature type="compositionally biased region" description="Basic and acidic residues" evidence="1">
    <location>
        <begin position="382"/>
        <end position="403"/>
    </location>
</feature>
<dbReference type="VEuPathDB" id="FungiDB:PV08_00953"/>
<feature type="compositionally biased region" description="Basic and acidic residues" evidence="1">
    <location>
        <begin position="411"/>
        <end position="425"/>
    </location>
</feature>
<feature type="compositionally biased region" description="Basic and acidic residues" evidence="1">
    <location>
        <begin position="97"/>
        <end position="110"/>
    </location>
</feature>
<sequence>MSDHDDNPWSDISTRLQNLRNLLSSERHLFTDHQRAFEAIDEEMGHQIAANQPSTRERRRRDIESHMQEEESHSMSEDLSQTGNPSSLVRSRRRAFRPSERLQRYQRERLGQSSRTLPSETSISPSTQPNHDRGDRLRAKRRKLDDGTYEDEPRTFRYGHKGQVVPGLLRMEIASCDGGEYSDPRVSINSYPQHVLVDDASVYCTKTSRCNLLLKHVGGMPFTLTKIVIKAPRAGFDAPIQKGLIFVSMNEDNLLEKASRYDLLYGPENHRYISLRDVTRPSREYMNSARSPLRSVDRSRYLEDPIGQYAAPATDGSRNGGGLTDSSDGEEEAEEAAGPASPRPWQDDEYSLRSYVDRYRPLRAMNIPDDESESSESESWDDPERAGWRRQHADEDTPNREARVPALLQGDDLHENDESFSERDGGSVNDGTASRRRRLGRRPVDTSAADAFQSEPVSPANEPLSPSGNLPGDSTAKSSRFEPEASSSVGSSNTVTPQAQFNISRSKSRASVKFDPPLSGRYILVKLWAQTTNNNIDVQAILPCGYGGPRFFPSNDFR</sequence>
<evidence type="ECO:0000313" key="2">
    <source>
        <dbReference type="EMBL" id="KIW20378.1"/>
    </source>
</evidence>
<organism evidence="2 3">
    <name type="scientific">Exophiala spinifera</name>
    <dbReference type="NCBI Taxonomy" id="91928"/>
    <lineage>
        <taxon>Eukaryota</taxon>
        <taxon>Fungi</taxon>
        <taxon>Dikarya</taxon>
        <taxon>Ascomycota</taxon>
        <taxon>Pezizomycotina</taxon>
        <taxon>Eurotiomycetes</taxon>
        <taxon>Chaetothyriomycetidae</taxon>
        <taxon>Chaetothyriales</taxon>
        <taxon>Herpotrichiellaceae</taxon>
        <taxon>Exophiala</taxon>
    </lineage>
</organism>
<feature type="compositionally biased region" description="Polar residues" evidence="1">
    <location>
        <begin position="485"/>
        <end position="505"/>
    </location>
</feature>
<proteinExistence type="predicted"/>
<feature type="compositionally biased region" description="Basic and acidic residues" evidence="1">
    <location>
        <begin position="60"/>
        <end position="76"/>
    </location>
</feature>
<dbReference type="Proteomes" id="UP000053328">
    <property type="component" value="Unassembled WGS sequence"/>
</dbReference>
<gene>
    <name evidence="2" type="ORF">PV08_00953</name>
</gene>
<keyword evidence="3" id="KW-1185">Reference proteome</keyword>
<dbReference type="STRING" id="91928.A0A0D2BN61"/>
<feature type="region of interest" description="Disordered" evidence="1">
    <location>
        <begin position="43"/>
        <end position="157"/>
    </location>
</feature>
<feature type="region of interest" description="Disordered" evidence="1">
    <location>
        <begin position="308"/>
        <end position="349"/>
    </location>
</feature>